<dbReference type="SUPFAM" id="SSF48403">
    <property type="entry name" value="Ankyrin repeat"/>
    <property type="match status" value="1"/>
</dbReference>
<dbReference type="Gene3D" id="1.25.40.20">
    <property type="entry name" value="Ankyrin repeat-containing domain"/>
    <property type="match status" value="3"/>
</dbReference>
<dbReference type="EMBL" id="HQ336222">
    <property type="protein sequence ID" value="ADO18162.1"/>
    <property type="molecule type" value="Genomic_DNA"/>
</dbReference>
<keyword evidence="2" id="KW-1185">Reference proteome</keyword>
<dbReference type="PROSITE" id="PS50297">
    <property type="entry name" value="ANK_REP_REGION"/>
    <property type="match status" value="1"/>
</dbReference>
<proteinExistence type="predicted"/>
<evidence type="ECO:0000313" key="2">
    <source>
        <dbReference type="Proteomes" id="UP000201519"/>
    </source>
</evidence>
<evidence type="ECO:0000313" key="1">
    <source>
        <dbReference type="EMBL" id="ADO18162.1"/>
    </source>
</evidence>
<dbReference type="PANTHER" id="PTHR24125:SF5">
    <property type="entry name" value="ANKYRIN REPEAT PROTEIN"/>
    <property type="match status" value="1"/>
</dbReference>
<dbReference type="KEGG" id="vg:9924992"/>
<sequence>MYIIMNDFNGDDFNGDDFHSKTQHLNKLFNLIKSNKEKEFMDYINQLTPDQIDINIRDENGNYMIFFAIIMNSSTILKKLIKYGARLDVFDTEGNSVMYYPIKFGYYEIIDVLIDYDSKIIGISLINIKDHKGSVPLFYAIKYRNKYALQQLLSKDANANYRNNDNVNALHMAVLKKDISMVKLVIKHIKNLNARTRQGSTALHYACNFQLYDITKLLLDNGADQNIIELELDFYPIFYSVIQNDINISKLLVDYGANPNHQDYEGNTILHYCVIYNHMEIFDYIMNNYVIRCRSSDLYIEDINSKADIPRDHIDPNVVNLDGLTVVHLMLYDYKEEYDNFLKKLIPYCNLNYQDNTGNTILHLIAENNIWNKFDNLLNVKKLNIFIRNNNGKTVLDMIQVRYREIFIDTIVKSYYNYLNKYDNGWLLQWQNECSGSNLSEISEKKCLELIRNDVVNNKISLPTKKNKKSITIINDEIVHFSTFTGSLIDTVSGFKYLTKKYPKAASLIIDNQEITSDLQNYYQSIGIQINISQNIVQFEIKWIYQKIFMPIEFENTMQQIILSNKYKYIIFPISIILSSGNHSNGLFYDLEKQVIERFEPHGSDYPNKFNYNPDLLDDILEKKFKIIMSSIYHKNINIRYLRPRDYLPKIGFQTIENTEININKNIGDPNGFCTLWTIWYLDYRLSYADYDPSKLTRNLINEIRVNNYSFRNIIRNYSKKITDLRDYYLNKINRNINDYLNNRLTVNNTRDILRIIVDDDATVI</sequence>
<protein>
    <submittedName>
        <fullName evidence="1">Ankyrin repeat protein</fullName>
    </submittedName>
</protein>
<dbReference type="SMR" id="E3W055"/>
<dbReference type="RefSeq" id="YP_003986876.1">
    <property type="nucleotide sequence ID" value="NC_014649.1"/>
</dbReference>
<dbReference type="Proteomes" id="UP000201519">
    <property type="component" value="Segment"/>
</dbReference>
<reference evidence="1 2" key="1">
    <citation type="journal article" date="2011" name="Virol. J.">
        <title>Breaking the 1000-gene barrier for Mimivirus using ultra-deep genome and transcriptome sequencing.</title>
        <authorList>
            <person name="Legendre M."/>
            <person name="Santini S."/>
            <person name="Rico A."/>
            <person name="Abergel C."/>
            <person name="Claverie J.M."/>
        </authorList>
    </citation>
    <scope>NUCLEOTIDE SEQUENCE [LARGE SCALE GENOMIC DNA]</scope>
</reference>
<dbReference type="InterPro" id="IPR052457">
    <property type="entry name" value="Ankyrin-DD_containing_protein"/>
</dbReference>
<organism evidence="1 2">
    <name type="scientific">Acanthamoeba polyphaga mimivirus</name>
    <name type="common">APMV</name>
    <dbReference type="NCBI Taxonomy" id="212035"/>
    <lineage>
        <taxon>Viruses</taxon>
        <taxon>Varidnaviria</taxon>
        <taxon>Bamfordvirae</taxon>
        <taxon>Nucleocytoviricota</taxon>
        <taxon>Megaviricetes</taxon>
        <taxon>Imitervirales</taxon>
        <taxon>Mimiviridae</taxon>
        <taxon>Megamimivirinae</taxon>
        <taxon>Mimivirus</taxon>
        <taxon>Mimivirus bradfordmassiliense</taxon>
    </lineage>
</organism>
<gene>
    <name evidence="1" type="primary">L371</name>
</gene>
<name>E3W055_MIMIV</name>
<dbReference type="InterPro" id="IPR036770">
    <property type="entry name" value="Ankyrin_rpt-contain_sf"/>
</dbReference>
<organismHost>
    <name type="scientific">Acanthamoeba polyphaga</name>
    <name type="common">Amoeba</name>
    <dbReference type="NCBI Taxonomy" id="5757"/>
</organismHost>
<dbReference type="Pfam" id="PF12796">
    <property type="entry name" value="Ank_2"/>
    <property type="match status" value="3"/>
</dbReference>
<dbReference type="PROSITE" id="PS50088">
    <property type="entry name" value="ANK_REPEAT"/>
    <property type="match status" value="3"/>
</dbReference>
<dbReference type="GeneID" id="9924992"/>
<dbReference type="PANTHER" id="PTHR24125">
    <property type="entry name" value="ANKYRIN REPEAT AND DEATH DOMAIN-CONTAINING PROTEIN"/>
    <property type="match status" value="1"/>
</dbReference>
<dbReference type="InterPro" id="IPR002110">
    <property type="entry name" value="Ankyrin_rpt"/>
</dbReference>
<accession>E3W055</accession>
<dbReference type="SMART" id="SM00248">
    <property type="entry name" value="ANK"/>
    <property type="match status" value="9"/>
</dbReference>
<dbReference type="OrthoDB" id="2569at10239"/>